<evidence type="ECO:0000313" key="2">
    <source>
        <dbReference type="Proteomes" id="UP001219568"/>
    </source>
</evidence>
<comment type="caution">
    <text evidence="1">The sequence shown here is derived from an EMBL/GenBank/DDBJ whole genome shotgun (WGS) entry which is preliminary data.</text>
</comment>
<dbReference type="EMBL" id="JAQJZL010000015">
    <property type="protein sequence ID" value="KAJ6026626.1"/>
    <property type="molecule type" value="Genomic_DNA"/>
</dbReference>
<dbReference type="Proteomes" id="UP001219568">
    <property type="component" value="Unassembled WGS sequence"/>
</dbReference>
<dbReference type="PANTHER" id="PTHR38886:SF1">
    <property type="entry name" value="NACHT-NTPASE AND P-LOOP NTPASES N-TERMINAL DOMAIN-CONTAINING PROTEIN"/>
    <property type="match status" value="1"/>
</dbReference>
<gene>
    <name evidence="1" type="ORF">N7460_011443</name>
</gene>
<dbReference type="AlphaFoldDB" id="A0AAD6I0N1"/>
<evidence type="ECO:0008006" key="3">
    <source>
        <dbReference type="Google" id="ProtNLM"/>
    </source>
</evidence>
<protein>
    <recommendedName>
        <fullName evidence="3">NACHT-NTPase and P-loop NTPases N-terminal domain-containing protein</fullName>
    </recommendedName>
</protein>
<organism evidence="1 2">
    <name type="scientific">Penicillium canescens</name>
    <dbReference type="NCBI Taxonomy" id="5083"/>
    <lineage>
        <taxon>Eukaryota</taxon>
        <taxon>Fungi</taxon>
        <taxon>Dikarya</taxon>
        <taxon>Ascomycota</taxon>
        <taxon>Pezizomycotina</taxon>
        <taxon>Eurotiomycetes</taxon>
        <taxon>Eurotiomycetidae</taxon>
        <taxon>Eurotiales</taxon>
        <taxon>Aspergillaceae</taxon>
        <taxon>Penicillium</taxon>
    </lineage>
</organism>
<evidence type="ECO:0000313" key="1">
    <source>
        <dbReference type="EMBL" id="KAJ6026626.1"/>
    </source>
</evidence>
<reference evidence="1" key="1">
    <citation type="journal article" date="2023" name="IMA Fungus">
        <title>Comparative genomic study of the Penicillium genus elucidates a diverse pangenome and 15 lateral gene transfer events.</title>
        <authorList>
            <person name="Petersen C."/>
            <person name="Sorensen T."/>
            <person name="Nielsen M.R."/>
            <person name="Sondergaard T.E."/>
            <person name="Sorensen J.L."/>
            <person name="Fitzpatrick D.A."/>
            <person name="Frisvad J.C."/>
            <person name="Nielsen K.L."/>
        </authorList>
    </citation>
    <scope>NUCLEOTIDE SEQUENCE</scope>
    <source>
        <strain evidence="1">IBT 15450</strain>
    </source>
</reference>
<proteinExistence type="predicted"/>
<reference evidence="1" key="2">
    <citation type="submission" date="2023-01" db="EMBL/GenBank/DDBJ databases">
        <authorList>
            <person name="Petersen C."/>
        </authorList>
    </citation>
    <scope>NUCLEOTIDE SEQUENCE</scope>
    <source>
        <strain evidence="1">IBT 15450</strain>
    </source>
</reference>
<accession>A0AAD6I0N1</accession>
<keyword evidence="2" id="KW-1185">Reference proteome</keyword>
<dbReference type="PANTHER" id="PTHR38886">
    <property type="entry name" value="SESA DOMAIN-CONTAINING PROTEIN"/>
    <property type="match status" value="1"/>
</dbReference>
<sequence>MAFQISIGDALMLSKLAYDIALAFTSGRKSAPAQFQEVQNQLYSLSTALESFKSLSTEGEEQTNQRPVDGISAIIQNCRMTLKHLELLVNKYMVIQDQDDKSKPQKRQWSAEISKNWKKVQWTREGGDLAKLQHNLGVHINSLNLAVAVTNSILYESHRPLEWTIAILENLAILSQSIQTYAFGNTKYPPITYCPGSIEMIQMVHYRNLSESREWIFHETADVMFHLQSEKGHVSSLDDRVVRLHFTIDCQTRFTVGESTSTVCVNQTDCLSVTEAGQENMAKGVDAEIELCDDSTANYLFRQLKYLQEGLLFFKIQQIQRYEKLVFQLPLGLLMIYNYHLADATLRLGLNVEKDVYRLLLSNGSKSISLSIEVPPESLSQIPGTEEPCISLNALNSYLR</sequence>
<name>A0AAD6I0N1_PENCN</name>